<gene>
    <name evidence="1" type="ORF">ACEZ3G_03720</name>
</gene>
<comment type="caution">
    <text evidence="1">The sequence shown here is derived from an EMBL/GenBank/DDBJ whole genome shotgun (WGS) entry which is preliminary data.</text>
</comment>
<keyword evidence="2" id="KW-1185">Reference proteome</keyword>
<name>A0ACC7LGG2_9FLAO</name>
<organism evidence="1 2">
    <name type="scientific">Meishania litoralis</name>
    <dbReference type="NCBI Taxonomy" id="3434685"/>
    <lineage>
        <taxon>Bacteria</taxon>
        <taxon>Pseudomonadati</taxon>
        <taxon>Bacteroidota</taxon>
        <taxon>Flavobacteriia</taxon>
        <taxon>Flavobacteriales</taxon>
        <taxon>Flavobacteriaceae</taxon>
        <taxon>Meishania</taxon>
    </lineage>
</organism>
<evidence type="ECO:0000313" key="1">
    <source>
        <dbReference type="EMBL" id="MFH6602572.1"/>
    </source>
</evidence>
<proteinExistence type="predicted"/>
<protein>
    <submittedName>
        <fullName evidence="1">Heme-binding domain-containing protein</fullName>
    </submittedName>
</protein>
<dbReference type="EMBL" id="JBHFPV010000001">
    <property type="protein sequence ID" value="MFH6602572.1"/>
    <property type="molecule type" value="Genomic_DNA"/>
</dbReference>
<sequence length="171" mass="19970">MLKKILLALVILFVIIQFFRPEKNESNDLTYDISTKYEVPAEVNHLLQVSCNDCHSNKTIYPWYSNVQPIAWWLNDHIEHGKKDLNFSEFTKRPLFVQNHKFEEIVEMVEEGEMPLPSYTNFGLHAEANLSDEQRAMIIDWAKTQMDYLKRTYPADSLAFPKRNGPPPPKG</sequence>
<dbReference type="Proteomes" id="UP001595191">
    <property type="component" value="Unassembled WGS sequence"/>
</dbReference>
<accession>A0ACC7LGG2</accession>
<evidence type="ECO:0000313" key="2">
    <source>
        <dbReference type="Proteomes" id="UP001595191"/>
    </source>
</evidence>
<reference evidence="1" key="1">
    <citation type="submission" date="2024-09" db="EMBL/GenBank/DDBJ databases">
        <authorList>
            <person name="Liu J."/>
        </authorList>
    </citation>
    <scope>NUCLEOTIDE SEQUENCE</scope>
    <source>
        <strain evidence="1">NBU2967</strain>
    </source>
</reference>